<feature type="compositionally biased region" description="Polar residues" evidence="1">
    <location>
        <begin position="17"/>
        <end position="27"/>
    </location>
</feature>
<sequence length="938" mass="108402">MPPKHKFGKKHRKTQSRPRTQSIQSSASDKHIVHSTNQNSLETNNESSLDSHSITSTDDVLTVTSYDRRYCQISKQTLQYEMKRKRLTVPTIPEQDRLENDETSLPASIMSDCRLILQDSITIEDLREGCISLFDQVNSKMNLSQNEMNHAVRFLEYACIHIKYRKRPSSQLIETIFPKEKDRQTSLVSSLINLLSLPSDTLRTVILSFFDAGLSKTTRNFSVAVAVTGLFPQLFSMLKPHEIPLSDATMEFHHHVTSILDDFFTFSTPSEIRRHLKIGTDPSRVTNVESEIITPFFKIFCSYLRYIIATPFFGEIGQEFVEELVSMMDLPLSSEAEHFLHSDQTDSTKPDETRLFYELRKNMTIQLATSLTHATPEALNSCLIDEKGYMTGLLWIVLFERLLVRMSEGQRFSDLGIHAFRWFMSRVPCGVYLVFSPDGTFSLNTKETIVSTSKLESKTLWALFTPTQLHHADTILTAFLRFMNYTNTMAFVRHIWTEWFPLFMNAVGLSTLPFTFDFITLHANVVALLKDHLTLMHEYDDMNQKNPKNELRNELDDLYRSFYNQTKEYVIHLSLHPFALDDAEHETILDFLSKSYLFPFKSNLNKPYLEEVRREMDEFAVSSSAPPFILTSELVCPLPDADIVNVVDRIVALIGNDSCLDDDTILRICAFHKRQLKSVFLPELFRKAGRTTEQYYHTINSILSLHIECLDQAPISSLLSTQPFKIHSNFDEWDDVHLETVGIVKRTLNQNQLSDKFESKAFDSLIIDFVIQSLPRAIYSVYRLCQPRLERLIAPSVDFLGPFFIRPREFDKHEGERRAGVFLNICELCSRRKVALCLSRTGFFARFVAGLFNDNFDASVFFFSLIVDRDLYYHIASKDKKKLRGTVPNFLEEGWQDVLEYIFVKKDLDSHETKYGTLPMMRYLGANFDGKKCWYVTD</sequence>
<protein>
    <submittedName>
        <fullName evidence="2">Uncharacterized protein</fullName>
    </submittedName>
</protein>
<evidence type="ECO:0000256" key="1">
    <source>
        <dbReference type="SAM" id="MobiDB-lite"/>
    </source>
</evidence>
<comment type="caution">
    <text evidence="2">The sequence shown here is derived from an EMBL/GenBank/DDBJ whole genome shotgun (WGS) entry which is preliminary data.</text>
</comment>
<accession>A0ABQ9XP52</accession>
<feature type="region of interest" description="Disordered" evidence="1">
    <location>
        <begin position="1"/>
        <end position="54"/>
    </location>
</feature>
<organism evidence="2 3">
    <name type="scientific">Blattamonas nauphoetae</name>
    <dbReference type="NCBI Taxonomy" id="2049346"/>
    <lineage>
        <taxon>Eukaryota</taxon>
        <taxon>Metamonada</taxon>
        <taxon>Preaxostyla</taxon>
        <taxon>Oxymonadida</taxon>
        <taxon>Blattamonas</taxon>
    </lineage>
</organism>
<feature type="compositionally biased region" description="Basic residues" evidence="1">
    <location>
        <begin position="1"/>
        <end position="16"/>
    </location>
</feature>
<dbReference type="Proteomes" id="UP001281761">
    <property type="component" value="Unassembled WGS sequence"/>
</dbReference>
<proteinExistence type="predicted"/>
<keyword evidence="3" id="KW-1185">Reference proteome</keyword>
<evidence type="ECO:0000313" key="2">
    <source>
        <dbReference type="EMBL" id="KAK2952980.1"/>
    </source>
</evidence>
<gene>
    <name evidence="2" type="ORF">BLNAU_11969</name>
</gene>
<dbReference type="EMBL" id="JARBJD010000096">
    <property type="protein sequence ID" value="KAK2952980.1"/>
    <property type="molecule type" value="Genomic_DNA"/>
</dbReference>
<feature type="compositionally biased region" description="Polar residues" evidence="1">
    <location>
        <begin position="34"/>
        <end position="54"/>
    </location>
</feature>
<evidence type="ECO:0000313" key="3">
    <source>
        <dbReference type="Proteomes" id="UP001281761"/>
    </source>
</evidence>
<name>A0ABQ9XP52_9EUKA</name>
<reference evidence="2 3" key="1">
    <citation type="journal article" date="2022" name="bioRxiv">
        <title>Genomics of Preaxostyla Flagellates Illuminates Evolutionary Transitions and the Path Towards Mitochondrial Loss.</title>
        <authorList>
            <person name="Novak L.V.F."/>
            <person name="Treitli S.C."/>
            <person name="Pyrih J."/>
            <person name="Halakuc P."/>
            <person name="Pipaliya S.V."/>
            <person name="Vacek V."/>
            <person name="Brzon O."/>
            <person name="Soukal P."/>
            <person name="Eme L."/>
            <person name="Dacks J.B."/>
            <person name="Karnkowska A."/>
            <person name="Elias M."/>
            <person name="Hampl V."/>
        </authorList>
    </citation>
    <scope>NUCLEOTIDE SEQUENCE [LARGE SCALE GENOMIC DNA]</scope>
    <source>
        <strain evidence="2">NAU3</strain>
        <tissue evidence="2">Gut</tissue>
    </source>
</reference>